<protein>
    <submittedName>
        <fullName evidence="1">Uncharacterized protein</fullName>
    </submittedName>
</protein>
<dbReference type="RefSeq" id="WP_006373129.1">
    <property type="nucleotide sequence ID" value="NZ_CP072203.1"/>
</dbReference>
<gene>
    <name evidence="1" type="ORF">HGA05_00020</name>
</gene>
<evidence type="ECO:0000313" key="1">
    <source>
        <dbReference type="EMBL" id="NKX99964.1"/>
    </source>
</evidence>
<evidence type="ECO:0000313" key="2">
    <source>
        <dbReference type="Proteomes" id="UP000563898"/>
    </source>
</evidence>
<sequence>MITTSRILNTAPRSRLYGHMRDYHRARPGHSSRPERIVSGIQEEDSRAVTGDLLAEWDILFHPETSPATTAQSAIGDVLARRTVRRARHSRTSILDGDSHPVILLATDVPVTEAAQVWRRVMLTAERGGTLSDVLFQADSARR</sequence>
<reference evidence="1 2" key="1">
    <citation type="submission" date="2020-04" db="EMBL/GenBank/DDBJ databases">
        <title>MicrobeNet Type strains.</title>
        <authorList>
            <person name="Nicholson A.C."/>
        </authorList>
    </citation>
    <scope>NUCLEOTIDE SEQUENCE [LARGE SCALE GENOMIC DNA]</scope>
    <source>
        <strain evidence="1 2">ATCC BAA-14</strain>
    </source>
</reference>
<dbReference type="AlphaFoldDB" id="A0A846WDQ2"/>
<proteinExistence type="predicted"/>
<dbReference type="Proteomes" id="UP000563898">
    <property type="component" value="Unassembled WGS sequence"/>
</dbReference>
<dbReference type="EMBL" id="JAAXPC010000001">
    <property type="protein sequence ID" value="NKX99964.1"/>
    <property type="molecule type" value="Genomic_DNA"/>
</dbReference>
<name>A0A846WDQ2_9ACTN</name>
<accession>A0A846WDQ2</accession>
<organism evidence="1 2">
    <name type="scientific">Gordonia polyisoprenivorans</name>
    <dbReference type="NCBI Taxonomy" id="84595"/>
    <lineage>
        <taxon>Bacteria</taxon>
        <taxon>Bacillati</taxon>
        <taxon>Actinomycetota</taxon>
        <taxon>Actinomycetes</taxon>
        <taxon>Mycobacteriales</taxon>
        <taxon>Gordoniaceae</taxon>
        <taxon>Gordonia</taxon>
    </lineage>
</organism>
<comment type="caution">
    <text evidence="1">The sequence shown here is derived from an EMBL/GenBank/DDBJ whole genome shotgun (WGS) entry which is preliminary data.</text>
</comment>